<dbReference type="EMBL" id="VNIQ01000003">
    <property type="protein sequence ID" value="TYQ05138.1"/>
    <property type="molecule type" value="Genomic_DNA"/>
</dbReference>
<sequence length="114" mass="12092">MFLSDQSLRNRTHRFGTAMSAASLQWPPPTPAQRTARWGERSEMLGALSVLVFWAFGVGIVLGAGAIVMGVFTLRRLGRDPSSTLPGDAVVGLITGIIGLALSASFFVGILPHL</sequence>
<gene>
    <name evidence="2" type="ORF">FNL38_103489</name>
</gene>
<comment type="caution">
    <text evidence="2">The sequence shown here is derived from an EMBL/GenBank/DDBJ whole genome shotgun (WGS) entry which is preliminary data.</text>
</comment>
<reference evidence="2" key="1">
    <citation type="submission" date="2019-07" db="EMBL/GenBank/DDBJ databases">
        <title>Genomic Encyclopedia of Type Strains, Phase IV (KMG-IV): sequencing the most valuable type-strain genomes for metagenomic binning, comparative biology and taxonomic classification.</title>
        <authorList>
            <person name="Goeker M."/>
        </authorList>
    </citation>
    <scope>NUCLEOTIDE SEQUENCE</scope>
    <source>
        <strain evidence="2">DSM 44596</strain>
    </source>
</reference>
<name>A0A652YRF3_NOCGL</name>
<evidence type="ECO:0000256" key="1">
    <source>
        <dbReference type="SAM" id="Phobius"/>
    </source>
</evidence>
<keyword evidence="1" id="KW-1133">Transmembrane helix</keyword>
<keyword evidence="1" id="KW-0812">Transmembrane</keyword>
<organism evidence="2">
    <name type="scientific">Nocardia globerula</name>
    <dbReference type="NCBI Taxonomy" id="1818"/>
    <lineage>
        <taxon>Bacteria</taxon>
        <taxon>Bacillati</taxon>
        <taxon>Actinomycetota</taxon>
        <taxon>Actinomycetes</taxon>
        <taxon>Mycobacteriales</taxon>
        <taxon>Nocardiaceae</taxon>
        <taxon>Nocardia</taxon>
    </lineage>
</organism>
<feature type="transmembrane region" description="Helical" evidence="1">
    <location>
        <begin position="89"/>
        <end position="111"/>
    </location>
</feature>
<evidence type="ECO:0000313" key="2">
    <source>
        <dbReference type="EMBL" id="TYQ05138.1"/>
    </source>
</evidence>
<dbReference type="AlphaFoldDB" id="A0A652YRF3"/>
<keyword evidence="1" id="KW-0472">Membrane</keyword>
<evidence type="ECO:0008006" key="3">
    <source>
        <dbReference type="Google" id="ProtNLM"/>
    </source>
</evidence>
<proteinExistence type="predicted"/>
<protein>
    <recommendedName>
        <fullName evidence="3">DUF4190 domain-containing protein</fullName>
    </recommendedName>
</protein>
<accession>A0A652YRF3</accession>
<feature type="transmembrane region" description="Helical" evidence="1">
    <location>
        <begin position="44"/>
        <end position="69"/>
    </location>
</feature>